<protein>
    <recommendedName>
        <fullName evidence="1">HD-GYP domain-containing protein</fullName>
    </recommendedName>
</protein>
<sequence length="96" mass="10200">MKSLPYGCLGERWDGAGYPDGLAGEAIPLLARIVAIADAWDAMTGDRIYRKGMPVEKALGIPEAEADSGQFDPELIRTFIAMVREEAGATGPTTTS</sequence>
<dbReference type="Gene3D" id="1.10.3210.10">
    <property type="entry name" value="Hypothetical protein af1432"/>
    <property type="match status" value="1"/>
</dbReference>
<organism evidence="2">
    <name type="scientific">marine sediment metagenome</name>
    <dbReference type="NCBI Taxonomy" id="412755"/>
    <lineage>
        <taxon>unclassified sequences</taxon>
        <taxon>metagenomes</taxon>
        <taxon>ecological metagenomes</taxon>
    </lineage>
</organism>
<gene>
    <name evidence="2" type="ORF">S01H1_57526</name>
</gene>
<dbReference type="SUPFAM" id="SSF109604">
    <property type="entry name" value="HD-domain/PDEase-like"/>
    <property type="match status" value="1"/>
</dbReference>
<accession>X0VSQ9</accession>
<comment type="caution">
    <text evidence="2">The sequence shown here is derived from an EMBL/GenBank/DDBJ whole genome shotgun (WGS) entry which is preliminary data.</text>
</comment>
<dbReference type="AlphaFoldDB" id="X0VSQ9"/>
<dbReference type="InterPro" id="IPR037522">
    <property type="entry name" value="HD_GYP_dom"/>
</dbReference>
<reference evidence="2" key="1">
    <citation type="journal article" date="2014" name="Front. Microbiol.">
        <title>High frequency of phylogenetically diverse reductive dehalogenase-homologous genes in deep subseafloor sedimentary metagenomes.</title>
        <authorList>
            <person name="Kawai M."/>
            <person name="Futagami T."/>
            <person name="Toyoda A."/>
            <person name="Takaki Y."/>
            <person name="Nishi S."/>
            <person name="Hori S."/>
            <person name="Arai W."/>
            <person name="Tsubouchi T."/>
            <person name="Morono Y."/>
            <person name="Uchiyama I."/>
            <person name="Ito T."/>
            <person name="Fujiyama A."/>
            <person name="Inagaki F."/>
            <person name="Takami H."/>
        </authorList>
    </citation>
    <scope>NUCLEOTIDE SEQUENCE</scope>
    <source>
        <strain evidence="2">Expedition CK06-06</strain>
    </source>
</reference>
<evidence type="ECO:0000259" key="1">
    <source>
        <dbReference type="PROSITE" id="PS51832"/>
    </source>
</evidence>
<dbReference type="PANTHER" id="PTHR43155">
    <property type="entry name" value="CYCLIC DI-GMP PHOSPHODIESTERASE PA4108-RELATED"/>
    <property type="match status" value="1"/>
</dbReference>
<proteinExistence type="predicted"/>
<dbReference type="InterPro" id="IPR003607">
    <property type="entry name" value="HD/PDEase_dom"/>
</dbReference>
<dbReference type="Pfam" id="PF13487">
    <property type="entry name" value="HD_5"/>
    <property type="match status" value="1"/>
</dbReference>
<dbReference type="PANTHER" id="PTHR43155:SF2">
    <property type="entry name" value="CYCLIC DI-GMP PHOSPHODIESTERASE PA4108"/>
    <property type="match status" value="1"/>
</dbReference>
<evidence type="ECO:0000313" key="2">
    <source>
        <dbReference type="EMBL" id="GAG14192.1"/>
    </source>
</evidence>
<name>X0VSQ9_9ZZZZ</name>
<dbReference type="PROSITE" id="PS51832">
    <property type="entry name" value="HD_GYP"/>
    <property type="match status" value="1"/>
</dbReference>
<feature type="domain" description="HD-GYP" evidence="1">
    <location>
        <begin position="1"/>
        <end position="95"/>
    </location>
</feature>
<dbReference type="EMBL" id="BARS01037518">
    <property type="protein sequence ID" value="GAG14192.1"/>
    <property type="molecule type" value="Genomic_DNA"/>
</dbReference>
<dbReference type="CDD" id="cd00077">
    <property type="entry name" value="HDc"/>
    <property type="match status" value="1"/>
</dbReference>